<dbReference type="PANTHER" id="PTHR46796">
    <property type="entry name" value="HTH-TYPE TRANSCRIPTIONAL ACTIVATOR RHAS-RELATED"/>
    <property type="match status" value="1"/>
</dbReference>
<keyword evidence="6" id="KW-1185">Reference proteome</keyword>
<dbReference type="EMBL" id="JAGIOC010000001">
    <property type="protein sequence ID" value="MBP2407910.1"/>
    <property type="molecule type" value="Genomic_DNA"/>
</dbReference>
<evidence type="ECO:0000313" key="5">
    <source>
        <dbReference type="EMBL" id="MBP2407910.1"/>
    </source>
</evidence>
<gene>
    <name evidence="5" type="ORF">JOF44_000813</name>
</gene>
<dbReference type="PROSITE" id="PS01124">
    <property type="entry name" value="HTH_ARAC_FAMILY_2"/>
    <property type="match status" value="1"/>
</dbReference>
<dbReference type="InterPro" id="IPR009057">
    <property type="entry name" value="Homeodomain-like_sf"/>
</dbReference>
<accession>A0ABS4YH10</accession>
<sequence>MDPSGDWTNATAPAVEPGHLYGHVLRPEEFLRHARYDHAVPDRRLRCWIDRYWSVTWDLGPGRMHRVTTLDEPSTHLTREWGGVRREGTDGAGTWITGPVTQGRFDVTQHEAGGVVGVRFRLGGTTAFTRADLAALRDRTVPAAEWFGADLPPPDLPSTATGAAPALDAWLLAREPREDPGAAAFREVLAVLEDPEVTGTAVLERRSGRSIRSLQRQFHRYVGVGPKRMLLRARVMDAVAAIDRGDPRSLADLAQGLGWFDQSHFIRDFRTVTGRTPSSYGGSRGDRAAGILPP</sequence>
<keyword evidence="2" id="KW-0238">DNA-binding</keyword>
<reference evidence="5 6" key="1">
    <citation type="submission" date="2021-03" db="EMBL/GenBank/DDBJ databases">
        <title>Sequencing the genomes of 1000 actinobacteria strains.</title>
        <authorList>
            <person name="Klenk H.-P."/>
        </authorList>
    </citation>
    <scope>NUCLEOTIDE SEQUENCE [LARGE SCALE GENOMIC DNA]</scope>
    <source>
        <strain evidence="5 6">DSM 14564</strain>
    </source>
</reference>
<evidence type="ECO:0000259" key="4">
    <source>
        <dbReference type="PROSITE" id="PS01124"/>
    </source>
</evidence>
<name>A0ABS4YH10_9MICO</name>
<comment type="caution">
    <text evidence="5">The sequence shown here is derived from an EMBL/GenBank/DDBJ whole genome shotgun (WGS) entry which is preliminary data.</text>
</comment>
<dbReference type="SMART" id="SM00342">
    <property type="entry name" value="HTH_ARAC"/>
    <property type="match status" value="1"/>
</dbReference>
<dbReference type="InterPro" id="IPR050204">
    <property type="entry name" value="AraC_XylS_family_regulators"/>
</dbReference>
<feature type="domain" description="HTH araC/xylS-type" evidence="4">
    <location>
        <begin position="203"/>
        <end position="283"/>
    </location>
</feature>
<dbReference type="Pfam" id="PF12833">
    <property type="entry name" value="HTH_18"/>
    <property type="match status" value="1"/>
</dbReference>
<dbReference type="SUPFAM" id="SSF46689">
    <property type="entry name" value="Homeodomain-like"/>
    <property type="match status" value="1"/>
</dbReference>
<dbReference type="Proteomes" id="UP000698222">
    <property type="component" value="Unassembled WGS sequence"/>
</dbReference>
<keyword evidence="1" id="KW-0805">Transcription regulation</keyword>
<dbReference type="InterPro" id="IPR018060">
    <property type="entry name" value="HTH_AraC"/>
</dbReference>
<evidence type="ECO:0000256" key="1">
    <source>
        <dbReference type="ARBA" id="ARBA00023015"/>
    </source>
</evidence>
<evidence type="ECO:0000313" key="6">
    <source>
        <dbReference type="Proteomes" id="UP000698222"/>
    </source>
</evidence>
<dbReference type="InterPro" id="IPR046532">
    <property type="entry name" value="DUF6597"/>
</dbReference>
<protein>
    <submittedName>
        <fullName evidence="5">AraC-like DNA-binding protein</fullName>
    </submittedName>
</protein>
<dbReference type="RefSeq" id="WP_245348844.1">
    <property type="nucleotide sequence ID" value="NZ_BAAAJV010000033.1"/>
</dbReference>
<organism evidence="5 6">
    <name type="scientific">Brachybacterium fresconis</name>
    <dbReference type="NCBI Taxonomy" id="173363"/>
    <lineage>
        <taxon>Bacteria</taxon>
        <taxon>Bacillati</taxon>
        <taxon>Actinomycetota</taxon>
        <taxon>Actinomycetes</taxon>
        <taxon>Micrococcales</taxon>
        <taxon>Dermabacteraceae</taxon>
        <taxon>Brachybacterium</taxon>
    </lineage>
</organism>
<evidence type="ECO:0000256" key="2">
    <source>
        <dbReference type="ARBA" id="ARBA00023125"/>
    </source>
</evidence>
<dbReference type="Pfam" id="PF20240">
    <property type="entry name" value="DUF6597"/>
    <property type="match status" value="1"/>
</dbReference>
<proteinExistence type="predicted"/>
<dbReference type="Gene3D" id="1.10.10.60">
    <property type="entry name" value="Homeodomain-like"/>
    <property type="match status" value="1"/>
</dbReference>
<evidence type="ECO:0000256" key="3">
    <source>
        <dbReference type="ARBA" id="ARBA00023163"/>
    </source>
</evidence>
<keyword evidence="3" id="KW-0804">Transcription</keyword>